<evidence type="ECO:0000313" key="2">
    <source>
        <dbReference type="Proteomes" id="UP000092993"/>
    </source>
</evidence>
<accession>A0A1C7M008</accession>
<proteinExistence type="predicted"/>
<organism evidence="1 2">
    <name type="scientific">Grifola frondosa</name>
    <name type="common">Maitake</name>
    <name type="synonym">Polyporus frondosus</name>
    <dbReference type="NCBI Taxonomy" id="5627"/>
    <lineage>
        <taxon>Eukaryota</taxon>
        <taxon>Fungi</taxon>
        <taxon>Dikarya</taxon>
        <taxon>Basidiomycota</taxon>
        <taxon>Agaricomycotina</taxon>
        <taxon>Agaricomycetes</taxon>
        <taxon>Polyporales</taxon>
        <taxon>Grifolaceae</taxon>
        <taxon>Grifola</taxon>
    </lineage>
</organism>
<reference evidence="1 2" key="1">
    <citation type="submission" date="2016-03" db="EMBL/GenBank/DDBJ databases">
        <title>Whole genome sequencing of Grifola frondosa 9006-11.</title>
        <authorList>
            <person name="Min B."/>
            <person name="Park H."/>
            <person name="Kim J.-G."/>
            <person name="Cho H."/>
            <person name="Oh Y.-L."/>
            <person name="Kong W.-S."/>
            <person name="Choi I.-G."/>
        </authorList>
    </citation>
    <scope>NUCLEOTIDE SEQUENCE [LARGE SCALE GENOMIC DNA]</scope>
    <source>
        <strain evidence="1 2">9006-11</strain>
    </source>
</reference>
<dbReference type="EMBL" id="LUGG01000014">
    <property type="protein sequence ID" value="OBZ70232.1"/>
    <property type="molecule type" value="Genomic_DNA"/>
</dbReference>
<sequence>MSGDSLTAAQVSLSTSHQALLPPHRRLVDSLDVPAPPRFARVPSASCKAARWPRGGVLSCTEILAQPAKKRSMRTILVDLYVREASTPPVQMHDPLIVHTPSQNSPMPLMERLLIVLFCMH</sequence>
<comment type="caution">
    <text evidence="1">The sequence shown here is derived from an EMBL/GenBank/DDBJ whole genome shotgun (WGS) entry which is preliminary data.</text>
</comment>
<evidence type="ECO:0000313" key="1">
    <source>
        <dbReference type="EMBL" id="OBZ70232.1"/>
    </source>
</evidence>
<dbReference type="AlphaFoldDB" id="A0A1C7M008"/>
<dbReference type="Proteomes" id="UP000092993">
    <property type="component" value="Unassembled WGS sequence"/>
</dbReference>
<gene>
    <name evidence="1" type="ORF">A0H81_09713</name>
</gene>
<protein>
    <submittedName>
        <fullName evidence="1">Uncharacterized protein</fullName>
    </submittedName>
</protein>
<keyword evidence="2" id="KW-1185">Reference proteome</keyword>
<name>A0A1C7M008_GRIFR</name>